<proteinExistence type="predicted"/>
<comment type="caution">
    <text evidence="1">The sequence shown here is derived from an EMBL/GenBank/DDBJ whole genome shotgun (WGS) entry which is preliminary data.</text>
</comment>
<dbReference type="AlphaFoldDB" id="X1RU46"/>
<gene>
    <name evidence="1" type="ORF">S12H4_09531</name>
</gene>
<organism evidence="1">
    <name type="scientific">marine sediment metagenome</name>
    <dbReference type="NCBI Taxonomy" id="412755"/>
    <lineage>
        <taxon>unclassified sequences</taxon>
        <taxon>metagenomes</taxon>
        <taxon>ecological metagenomes</taxon>
    </lineage>
</organism>
<dbReference type="EMBL" id="BARW01003882">
    <property type="protein sequence ID" value="GAI58994.1"/>
    <property type="molecule type" value="Genomic_DNA"/>
</dbReference>
<protein>
    <submittedName>
        <fullName evidence="1">Uncharacterized protein</fullName>
    </submittedName>
</protein>
<accession>X1RU46</accession>
<evidence type="ECO:0000313" key="1">
    <source>
        <dbReference type="EMBL" id="GAI58994.1"/>
    </source>
</evidence>
<name>X1RU46_9ZZZZ</name>
<reference evidence="1" key="1">
    <citation type="journal article" date="2014" name="Front. Microbiol.">
        <title>High frequency of phylogenetically diverse reductive dehalogenase-homologous genes in deep subseafloor sedimentary metagenomes.</title>
        <authorList>
            <person name="Kawai M."/>
            <person name="Futagami T."/>
            <person name="Toyoda A."/>
            <person name="Takaki Y."/>
            <person name="Nishi S."/>
            <person name="Hori S."/>
            <person name="Arai W."/>
            <person name="Tsubouchi T."/>
            <person name="Morono Y."/>
            <person name="Uchiyama I."/>
            <person name="Ito T."/>
            <person name="Fujiyama A."/>
            <person name="Inagaki F."/>
            <person name="Takami H."/>
        </authorList>
    </citation>
    <scope>NUCLEOTIDE SEQUENCE</scope>
    <source>
        <strain evidence="1">Expedition CK06-06</strain>
    </source>
</reference>
<sequence length="110" mass="13277">MVDQLKITRQRGGNHHPLSVRSFILDHLAAVGENYIANMHRAYKEELDRIAQERGRRYRYHKPRYHSFEMAVQLLAREGLIEFSGKEEESNARQFQGWEFKPVRRYYRLK</sequence>